<evidence type="ECO:0000256" key="3">
    <source>
        <dbReference type="SAM" id="Phobius"/>
    </source>
</evidence>
<dbReference type="InterPro" id="IPR000719">
    <property type="entry name" value="Prot_kinase_dom"/>
</dbReference>
<keyword evidence="3" id="KW-0472">Membrane</keyword>
<reference evidence="5 6" key="1">
    <citation type="journal article" date="2016" name="Nat. Commun.">
        <title>Thousands of microbial genomes shed light on interconnected biogeochemical processes in an aquifer system.</title>
        <authorList>
            <person name="Anantharaman K."/>
            <person name="Brown C.T."/>
            <person name="Hug L.A."/>
            <person name="Sharon I."/>
            <person name="Castelle C.J."/>
            <person name="Probst A.J."/>
            <person name="Thomas B.C."/>
            <person name="Singh A."/>
            <person name="Wilkins M.J."/>
            <person name="Karaoz U."/>
            <person name="Brodie E.L."/>
            <person name="Williams K.H."/>
            <person name="Hubbard S.S."/>
            <person name="Banfield J.F."/>
        </authorList>
    </citation>
    <scope>NUCLEOTIDE SEQUENCE [LARGE SCALE GENOMIC DNA]</scope>
</reference>
<feature type="coiled-coil region" evidence="1">
    <location>
        <begin position="107"/>
        <end position="141"/>
    </location>
</feature>
<keyword evidence="1" id="KW-0175">Coiled coil</keyword>
<dbReference type="AlphaFoldDB" id="A0A1F4TNB8"/>
<dbReference type="EMBL" id="MEUI01000021">
    <property type="protein sequence ID" value="OGC34194.1"/>
    <property type="molecule type" value="Genomic_DNA"/>
</dbReference>
<dbReference type="Pfam" id="PF00069">
    <property type="entry name" value="Pkinase"/>
    <property type="match status" value="1"/>
</dbReference>
<gene>
    <name evidence="5" type="ORF">A2462_08205</name>
</gene>
<proteinExistence type="predicted"/>
<dbReference type="GO" id="GO:0005524">
    <property type="term" value="F:ATP binding"/>
    <property type="evidence" value="ECO:0007669"/>
    <property type="project" value="InterPro"/>
</dbReference>
<organism evidence="5 6">
    <name type="scientific">candidate division WOR-1 bacterium RIFOXYC2_FULL_41_25</name>
    <dbReference type="NCBI Taxonomy" id="1802586"/>
    <lineage>
        <taxon>Bacteria</taxon>
        <taxon>Bacillati</taxon>
        <taxon>Saganbacteria</taxon>
    </lineage>
</organism>
<sequence>MAEVGQAQQLRWHQRQLVKVYDRMDARPVLTRAVPTLTSGAVFVTIQRLTSADLSNLANLFDLIHTAAFLLYTAGGLTLGFAAMLVVSSIAKGAKAMEGLVNTRTKLDTTSAELANTKQALEQAEGARDCLANKLEAAIKKTEENPDAHTALLRGLKVLKGLKIDPFLDGQANSSVTIYNKLKELAESLTLLAQRVEQDALEPEQGQALIAALPNLLKDFGTEADQIKDLVSALYQAIAPQRYEMELLQFDPVDVSAYKIIRPLKSGGMGEVFLAKVNGQRVVIKTCLTRDKISLLRFMKREDEAGKKLQHPNIVERLASGWTLIDLPYMDGGENKKIDAITAVIVLEYVSGGDLATKLGKKRASTDESATIIDQVCAAMVYAHGEGIVHRDLKPENILLAEQDGQLVVKVTDFGLAKLEGATRQTNDGSRMGTAYYMAPEQNVDVASASEPADLYAIAAIDFELETGRILWSDQEFVDQNQEEPKENLAKLLLKKTIDNDTFVGRKVRTLVPDRELQQLYLDALKQDPASRIRVEEYQKRRAKIATRLSGVAEAPTGMAPAELLERLGSGLKPGSVPAADSSTEKVPVNSLPVDLGLEETAVAPDSIAESAPLDSGKAPSQLPSPPEQAAEDQPKNPATKVWVPGSTPERKKP</sequence>
<evidence type="ECO:0000313" key="5">
    <source>
        <dbReference type="EMBL" id="OGC34194.1"/>
    </source>
</evidence>
<keyword evidence="3" id="KW-1133">Transmembrane helix</keyword>
<dbReference type="InterPro" id="IPR045269">
    <property type="entry name" value="Atg1-like"/>
</dbReference>
<dbReference type="InterPro" id="IPR008271">
    <property type="entry name" value="Ser/Thr_kinase_AS"/>
</dbReference>
<feature type="transmembrane region" description="Helical" evidence="3">
    <location>
        <begin position="69"/>
        <end position="87"/>
    </location>
</feature>
<evidence type="ECO:0000256" key="2">
    <source>
        <dbReference type="SAM" id="MobiDB-lite"/>
    </source>
</evidence>
<dbReference type="PANTHER" id="PTHR24348">
    <property type="entry name" value="SERINE/THREONINE-PROTEIN KINASE UNC-51-RELATED"/>
    <property type="match status" value="1"/>
</dbReference>
<dbReference type="Gene3D" id="1.10.510.10">
    <property type="entry name" value="Transferase(Phosphotransferase) domain 1"/>
    <property type="match status" value="1"/>
</dbReference>
<dbReference type="GO" id="GO:0004674">
    <property type="term" value="F:protein serine/threonine kinase activity"/>
    <property type="evidence" value="ECO:0007669"/>
    <property type="project" value="InterPro"/>
</dbReference>
<feature type="domain" description="Protein kinase" evidence="4">
    <location>
        <begin position="258"/>
        <end position="545"/>
    </location>
</feature>
<dbReference type="CDD" id="cd14014">
    <property type="entry name" value="STKc_PknB_like"/>
    <property type="match status" value="1"/>
</dbReference>
<comment type="caution">
    <text evidence="5">The sequence shown here is derived from an EMBL/GenBank/DDBJ whole genome shotgun (WGS) entry which is preliminary data.</text>
</comment>
<dbReference type="GO" id="GO:0005737">
    <property type="term" value="C:cytoplasm"/>
    <property type="evidence" value="ECO:0007669"/>
    <property type="project" value="TreeGrafter"/>
</dbReference>
<keyword evidence="3" id="KW-0812">Transmembrane</keyword>
<dbReference type="PROSITE" id="PS00108">
    <property type="entry name" value="PROTEIN_KINASE_ST"/>
    <property type="match status" value="1"/>
</dbReference>
<protein>
    <recommendedName>
        <fullName evidence="4">Protein kinase domain-containing protein</fullName>
    </recommendedName>
</protein>
<dbReference type="InterPro" id="IPR011009">
    <property type="entry name" value="Kinase-like_dom_sf"/>
</dbReference>
<evidence type="ECO:0000259" key="4">
    <source>
        <dbReference type="PROSITE" id="PS50011"/>
    </source>
</evidence>
<dbReference type="PROSITE" id="PS50011">
    <property type="entry name" value="PROTEIN_KINASE_DOM"/>
    <property type="match status" value="1"/>
</dbReference>
<accession>A0A1F4TNB8</accession>
<evidence type="ECO:0000313" key="6">
    <source>
        <dbReference type="Proteomes" id="UP000177309"/>
    </source>
</evidence>
<dbReference type="Proteomes" id="UP000177309">
    <property type="component" value="Unassembled WGS sequence"/>
</dbReference>
<dbReference type="PANTHER" id="PTHR24348:SF71">
    <property type="entry name" value="PROTEIN KINASE DOMAIN-CONTAINING PROTEIN"/>
    <property type="match status" value="1"/>
</dbReference>
<feature type="region of interest" description="Disordered" evidence="2">
    <location>
        <begin position="598"/>
        <end position="654"/>
    </location>
</feature>
<dbReference type="SUPFAM" id="SSF56112">
    <property type="entry name" value="Protein kinase-like (PK-like)"/>
    <property type="match status" value="1"/>
</dbReference>
<name>A0A1F4TNB8_UNCSA</name>
<evidence type="ECO:0000256" key="1">
    <source>
        <dbReference type="SAM" id="Coils"/>
    </source>
</evidence>
<dbReference type="SMART" id="SM00220">
    <property type="entry name" value="S_TKc"/>
    <property type="match status" value="1"/>
</dbReference>